<comment type="caution">
    <text evidence="2">The sequence shown here is derived from an EMBL/GenBank/DDBJ whole genome shotgun (WGS) entry which is preliminary data.</text>
</comment>
<evidence type="ECO:0000256" key="1">
    <source>
        <dbReference type="SAM" id="SignalP"/>
    </source>
</evidence>
<dbReference type="EMBL" id="JABWDY010033506">
    <property type="protein sequence ID" value="KAF5183381.1"/>
    <property type="molecule type" value="Genomic_DNA"/>
</dbReference>
<keyword evidence="3" id="KW-1185">Reference proteome</keyword>
<organism evidence="2 3">
    <name type="scientific">Thalictrum thalictroides</name>
    <name type="common">Rue-anemone</name>
    <name type="synonym">Anemone thalictroides</name>
    <dbReference type="NCBI Taxonomy" id="46969"/>
    <lineage>
        <taxon>Eukaryota</taxon>
        <taxon>Viridiplantae</taxon>
        <taxon>Streptophyta</taxon>
        <taxon>Embryophyta</taxon>
        <taxon>Tracheophyta</taxon>
        <taxon>Spermatophyta</taxon>
        <taxon>Magnoliopsida</taxon>
        <taxon>Ranunculales</taxon>
        <taxon>Ranunculaceae</taxon>
        <taxon>Thalictroideae</taxon>
        <taxon>Thalictrum</taxon>
    </lineage>
</organism>
<accession>A0A7J6VFC3</accession>
<feature type="non-terminal residue" evidence="2">
    <location>
        <position position="76"/>
    </location>
</feature>
<feature type="signal peptide" evidence="1">
    <location>
        <begin position="1"/>
        <end position="25"/>
    </location>
</feature>
<gene>
    <name evidence="2" type="ORF">FRX31_027028</name>
</gene>
<dbReference type="Proteomes" id="UP000554482">
    <property type="component" value="Unassembled WGS sequence"/>
</dbReference>
<sequence>MLRGIVGFVLLGFEVFVLRGGVVEGFVLQGVVEGFVLRGVVVEVGLPEKMRYRLLVVLEADISSSLLKGCSMGIGE</sequence>
<reference evidence="2 3" key="1">
    <citation type="submission" date="2020-06" db="EMBL/GenBank/DDBJ databases">
        <title>Transcriptomic and genomic resources for Thalictrum thalictroides and T. hernandezii: Facilitating candidate gene discovery in an emerging model plant lineage.</title>
        <authorList>
            <person name="Arias T."/>
            <person name="Riano-Pachon D.M."/>
            <person name="Di Stilio V.S."/>
        </authorList>
    </citation>
    <scope>NUCLEOTIDE SEQUENCE [LARGE SCALE GENOMIC DNA]</scope>
    <source>
        <strain evidence="3">cv. WT478/WT964</strain>
        <tissue evidence="2">Leaves</tissue>
    </source>
</reference>
<proteinExistence type="predicted"/>
<evidence type="ECO:0000313" key="2">
    <source>
        <dbReference type="EMBL" id="KAF5183381.1"/>
    </source>
</evidence>
<protein>
    <recommendedName>
        <fullName evidence="4">Secreted protein</fullName>
    </recommendedName>
</protein>
<evidence type="ECO:0000313" key="3">
    <source>
        <dbReference type="Proteomes" id="UP000554482"/>
    </source>
</evidence>
<dbReference type="AlphaFoldDB" id="A0A7J6VFC3"/>
<keyword evidence="1" id="KW-0732">Signal</keyword>
<feature type="chain" id="PRO_5029572725" description="Secreted protein" evidence="1">
    <location>
        <begin position="26"/>
        <end position="76"/>
    </location>
</feature>
<name>A0A7J6VFC3_THATH</name>
<evidence type="ECO:0008006" key="4">
    <source>
        <dbReference type="Google" id="ProtNLM"/>
    </source>
</evidence>